<comment type="caution">
    <text evidence="1">The sequence shown here is derived from an EMBL/GenBank/DDBJ whole genome shotgun (WGS) entry which is preliminary data.</text>
</comment>
<gene>
    <name evidence="1" type="ORF">M5D96_013861</name>
</gene>
<protein>
    <submittedName>
        <fullName evidence="1">Uncharacterized protein</fullName>
    </submittedName>
</protein>
<dbReference type="EMBL" id="JAMKOV010000144">
    <property type="protein sequence ID" value="KAI8033380.1"/>
    <property type="molecule type" value="Genomic_DNA"/>
</dbReference>
<sequence length="91" mass="9411">MKGTLFLQTNVKSSSAKTHPANRRIIGISCGHIAAAPFHQAIRPGQDLTKTGHQIPDGQCHNTGIVGGSHRGGIYLAISNACKALIGGNGL</sequence>
<name>A0A9Q0BIY8_9MUSC</name>
<evidence type="ECO:0000313" key="2">
    <source>
        <dbReference type="Proteomes" id="UP001059596"/>
    </source>
</evidence>
<accession>A0A9Q0BIY8</accession>
<reference evidence="1" key="1">
    <citation type="journal article" date="2023" name="Genome Biol. Evol.">
        <title>Long-read-based Genome Assembly of Drosophila gunungcola Reveals Fewer Chemosensory Genes in Flower-breeding Species.</title>
        <authorList>
            <person name="Negi A."/>
            <person name="Liao B.Y."/>
            <person name="Yeh S.D."/>
        </authorList>
    </citation>
    <scope>NUCLEOTIDE SEQUENCE</scope>
    <source>
        <strain evidence="1">Sukarami</strain>
    </source>
</reference>
<dbReference type="AlphaFoldDB" id="A0A9Q0BIY8"/>
<evidence type="ECO:0000313" key="1">
    <source>
        <dbReference type="EMBL" id="KAI8033380.1"/>
    </source>
</evidence>
<keyword evidence="2" id="KW-1185">Reference proteome</keyword>
<dbReference type="Proteomes" id="UP001059596">
    <property type="component" value="Unassembled WGS sequence"/>
</dbReference>
<proteinExistence type="predicted"/>
<organism evidence="1 2">
    <name type="scientific">Drosophila gunungcola</name>
    <name type="common">fruit fly</name>
    <dbReference type="NCBI Taxonomy" id="103775"/>
    <lineage>
        <taxon>Eukaryota</taxon>
        <taxon>Metazoa</taxon>
        <taxon>Ecdysozoa</taxon>
        <taxon>Arthropoda</taxon>
        <taxon>Hexapoda</taxon>
        <taxon>Insecta</taxon>
        <taxon>Pterygota</taxon>
        <taxon>Neoptera</taxon>
        <taxon>Endopterygota</taxon>
        <taxon>Diptera</taxon>
        <taxon>Brachycera</taxon>
        <taxon>Muscomorpha</taxon>
        <taxon>Ephydroidea</taxon>
        <taxon>Drosophilidae</taxon>
        <taxon>Drosophila</taxon>
        <taxon>Sophophora</taxon>
    </lineage>
</organism>